<keyword evidence="13" id="KW-1185">Reference proteome</keyword>
<evidence type="ECO:0000313" key="12">
    <source>
        <dbReference type="EMBL" id="KAF5726502.1"/>
    </source>
</evidence>
<evidence type="ECO:0000256" key="9">
    <source>
        <dbReference type="SAM" id="MobiDB-lite"/>
    </source>
</evidence>
<comment type="similarity">
    <text evidence="8">Belongs to the polygalacturonase-inhibiting protein family.</text>
</comment>
<dbReference type="InterPro" id="IPR032675">
    <property type="entry name" value="LRR_dom_sf"/>
</dbReference>
<accession>A0A7J7BX98</accession>
<dbReference type="Pfam" id="PF00560">
    <property type="entry name" value="LRR_1"/>
    <property type="match status" value="2"/>
</dbReference>
<proteinExistence type="inferred from homology"/>
<keyword evidence="3" id="KW-0134">Cell wall</keyword>
<dbReference type="InterPro" id="IPR046959">
    <property type="entry name" value="PRK1-6/SRF4-like"/>
</dbReference>
<dbReference type="GO" id="GO:0016020">
    <property type="term" value="C:membrane"/>
    <property type="evidence" value="ECO:0007669"/>
    <property type="project" value="UniProtKB-SubCell"/>
</dbReference>
<gene>
    <name evidence="12" type="ORF">HS088_TW22G00180</name>
</gene>
<keyword evidence="7 10" id="KW-0472">Membrane</keyword>
<dbReference type="Pfam" id="PF08263">
    <property type="entry name" value="LRRNT_2"/>
    <property type="match status" value="1"/>
</dbReference>
<dbReference type="InterPro" id="IPR013210">
    <property type="entry name" value="LRR_N_plant-typ"/>
</dbReference>
<dbReference type="PANTHER" id="PTHR48007">
    <property type="entry name" value="LEUCINE-RICH REPEAT RECEPTOR-LIKE PROTEIN KINASE PXC1"/>
    <property type="match status" value="1"/>
</dbReference>
<keyword evidence="3" id="KW-0964">Secreted</keyword>
<comment type="subcellular location">
    <subcellularLocation>
        <location evidence="2">Membrane</location>
    </subcellularLocation>
    <subcellularLocation>
        <location evidence="1">Secreted</location>
        <location evidence="1">Cell wall</location>
    </subcellularLocation>
</comment>
<feature type="transmembrane region" description="Helical" evidence="10">
    <location>
        <begin position="246"/>
        <end position="270"/>
    </location>
</feature>
<feature type="compositionally biased region" description="Basic and acidic residues" evidence="9">
    <location>
        <begin position="278"/>
        <end position="287"/>
    </location>
</feature>
<evidence type="ECO:0000256" key="2">
    <source>
        <dbReference type="ARBA" id="ARBA00004370"/>
    </source>
</evidence>
<keyword evidence="12" id="KW-0675">Receptor</keyword>
<evidence type="ECO:0000256" key="4">
    <source>
        <dbReference type="ARBA" id="ARBA00022614"/>
    </source>
</evidence>
<dbReference type="AlphaFoldDB" id="A0A7J7BX98"/>
<dbReference type="FunFam" id="3.80.10.10:FF:000400">
    <property type="entry name" value="Nuclear pore complex protein NUP107"/>
    <property type="match status" value="1"/>
</dbReference>
<organism evidence="12 13">
    <name type="scientific">Tripterygium wilfordii</name>
    <name type="common">Thunder God vine</name>
    <dbReference type="NCBI Taxonomy" id="458696"/>
    <lineage>
        <taxon>Eukaryota</taxon>
        <taxon>Viridiplantae</taxon>
        <taxon>Streptophyta</taxon>
        <taxon>Embryophyta</taxon>
        <taxon>Tracheophyta</taxon>
        <taxon>Spermatophyta</taxon>
        <taxon>Magnoliopsida</taxon>
        <taxon>eudicotyledons</taxon>
        <taxon>Gunneridae</taxon>
        <taxon>Pentapetalae</taxon>
        <taxon>rosids</taxon>
        <taxon>fabids</taxon>
        <taxon>Celastrales</taxon>
        <taxon>Celastraceae</taxon>
        <taxon>Tripterygium</taxon>
    </lineage>
</organism>
<reference evidence="12 13" key="1">
    <citation type="journal article" date="2020" name="Nat. Commun.">
        <title>Genome of Tripterygium wilfordii and identification of cytochrome P450 involved in triptolide biosynthesis.</title>
        <authorList>
            <person name="Tu L."/>
            <person name="Su P."/>
            <person name="Zhang Z."/>
            <person name="Gao L."/>
            <person name="Wang J."/>
            <person name="Hu T."/>
            <person name="Zhou J."/>
            <person name="Zhang Y."/>
            <person name="Zhao Y."/>
            <person name="Liu Y."/>
            <person name="Song Y."/>
            <person name="Tong Y."/>
            <person name="Lu Y."/>
            <person name="Yang J."/>
            <person name="Xu C."/>
            <person name="Jia M."/>
            <person name="Peters R.J."/>
            <person name="Huang L."/>
            <person name="Gao W."/>
        </authorList>
    </citation>
    <scope>NUCLEOTIDE SEQUENCE [LARGE SCALE GENOMIC DNA]</scope>
    <source>
        <strain evidence="13">cv. XIE 37</strain>
        <tissue evidence="12">Leaf</tissue>
    </source>
</reference>
<feature type="region of interest" description="Disordered" evidence="9">
    <location>
        <begin position="278"/>
        <end position="301"/>
    </location>
</feature>
<evidence type="ECO:0000256" key="1">
    <source>
        <dbReference type="ARBA" id="ARBA00004191"/>
    </source>
</evidence>
<dbReference type="InParanoid" id="A0A7J7BX98"/>
<dbReference type="EMBL" id="JAAARO010000022">
    <property type="protein sequence ID" value="KAF5726502.1"/>
    <property type="molecule type" value="Genomic_DNA"/>
</dbReference>
<evidence type="ECO:0000256" key="3">
    <source>
        <dbReference type="ARBA" id="ARBA00022512"/>
    </source>
</evidence>
<keyword evidence="12" id="KW-0808">Transferase</keyword>
<keyword evidence="10" id="KW-1133">Transmembrane helix</keyword>
<sequence>MSIVCVDVSKACLLWVCDSKLRIVAIFAGASVWLLLSCSLSYGVESDINCLRSIKETLQDPRKVLNISWNFENNTEGSICGFIGVECWHPDESKVLNIRLSDMGLKGSFPLGIQNCTSLTGLDLSSNELYGSIPSNISKIIGFVTTLDLSSNSFSGEIPENLANCSYLNVLKLDHNNFSGQIPLQLGLLGRIKEFSVANNLLSGPVPNFINASNLITADSYANNLGLCGKPLRPCTSASKSSNTGIIAGAAIGGVTIAAIGIGIGMLFYFRKASMMKKKDDDPEGNKWARSLKGTKGIKAS</sequence>
<evidence type="ECO:0000259" key="11">
    <source>
        <dbReference type="Pfam" id="PF08263"/>
    </source>
</evidence>
<keyword evidence="5" id="KW-0732">Signal</keyword>
<dbReference type="Gene3D" id="3.80.10.10">
    <property type="entry name" value="Ribonuclease Inhibitor"/>
    <property type="match status" value="1"/>
</dbReference>
<feature type="domain" description="Leucine-rich repeat-containing N-terminal plant-type" evidence="11">
    <location>
        <begin position="45"/>
        <end position="88"/>
    </location>
</feature>
<keyword evidence="10" id="KW-0812">Transmembrane</keyword>
<evidence type="ECO:0000256" key="5">
    <source>
        <dbReference type="ARBA" id="ARBA00022729"/>
    </source>
</evidence>
<dbReference type="SUPFAM" id="SSF52058">
    <property type="entry name" value="L domain-like"/>
    <property type="match status" value="1"/>
</dbReference>
<evidence type="ECO:0000256" key="10">
    <source>
        <dbReference type="SAM" id="Phobius"/>
    </source>
</evidence>
<dbReference type="GO" id="GO:0016301">
    <property type="term" value="F:kinase activity"/>
    <property type="evidence" value="ECO:0007669"/>
    <property type="project" value="UniProtKB-KW"/>
</dbReference>
<keyword evidence="12" id="KW-0418">Kinase</keyword>
<dbReference type="PANTHER" id="PTHR48007:SF86">
    <property type="entry name" value="(WILD MALAYSIAN BANANA) HYPOTHETICAL PROTEIN"/>
    <property type="match status" value="1"/>
</dbReference>
<dbReference type="InterPro" id="IPR001611">
    <property type="entry name" value="Leu-rich_rpt"/>
</dbReference>
<keyword evidence="6" id="KW-0677">Repeat</keyword>
<protein>
    <submittedName>
        <fullName evidence="12">Inactive leucine-rich repeat receptor-like protein kinase</fullName>
    </submittedName>
</protein>
<dbReference type="Proteomes" id="UP000593562">
    <property type="component" value="Unassembled WGS sequence"/>
</dbReference>
<feature type="transmembrane region" description="Helical" evidence="10">
    <location>
        <begin position="23"/>
        <end position="44"/>
    </location>
</feature>
<keyword evidence="4" id="KW-0433">Leucine-rich repeat</keyword>
<name>A0A7J7BX98_TRIWF</name>
<evidence type="ECO:0000256" key="8">
    <source>
        <dbReference type="ARBA" id="ARBA00038043"/>
    </source>
</evidence>
<evidence type="ECO:0000256" key="7">
    <source>
        <dbReference type="ARBA" id="ARBA00023136"/>
    </source>
</evidence>
<comment type="caution">
    <text evidence="12">The sequence shown here is derived from an EMBL/GenBank/DDBJ whole genome shotgun (WGS) entry which is preliminary data.</text>
</comment>
<evidence type="ECO:0000313" key="13">
    <source>
        <dbReference type="Proteomes" id="UP000593562"/>
    </source>
</evidence>
<evidence type="ECO:0000256" key="6">
    <source>
        <dbReference type="ARBA" id="ARBA00022737"/>
    </source>
</evidence>